<dbReference type="RefSeq" id="WP_169300473.1">
    <property type="nucleotide sequence ID" value="NZ_JABBNI010000067.1"/>
</dbReference>
<feature type="domain" description="VTT" evidence="7">
    <location>
        <begin position="70"/>
        <end position="188"/>
    </location>
</feature>
<name>A0A7Y0EM34_9CLOT</name>
<keyword evidence="2 6" id="KW-1003">Cell membrane</keyword>
<evidence type="ECO:0000313" key="8">
    <source>
        <dbReference type="EMBL" id="NMM65886.1"/>
    </source>
</evidence>
<comment type="similarity">
    <text evidence="6">Belongs to the TVP38/TMEM64 family.</text>
</comment>
<evidence type="ECO:0000259" key="7">
    <source>
        <dbReference type="Pfam" id="PF09335"/>
    </source>
</evidence>
<feature type="transmembrane region" description="Helical" evidence="6">
    <location>
        <begin position="12"/>
        <end position="33"/>
    </location>
</feature>
<dbReference type="EMBL" id="JABBNI010000067">
    <property type="protein sequence ID" value="NMM65886.1"/>
    <property type="molecule type" value="Genomic_DNA"/>
</dbReference>
<feature type="transmembrane region" description="Helical" evidence="6">
    <location>
        <begin position="168"/>
        <end position="188"/>
    </location>
</feature>
<comment type="caution">
    <text evidence="8">The sequence shown here is derived from an EMBL/GenBank/DDBJ whole genome shotgun (WGS) entry which is preliminary data.</text>
</comment>
<feature type="transmembrane region" description="Helical" evidence="6">
    <location>
        <begin position="82"/>
        <end position="106"/>
    </location>
</feature>
<dbReference type="GO" id="GO:0005886">
    <property type="term" value="C:plasma membrane"/>
    <property type="evidence" value="ECO:0007669"/>
    <property type="project" value="UniProtKB-SubCell"/>
</dbReference>
<evidence type="ECO:0000256" key="2">
    <source>
        <dbReference type="ARBA" id="ARBA00022475"/>
    </source>
</evidence>
<dbReference type="InterPro" id="IPR015414">
    <property type="entry name" value="TMEM64"/>
</dbReference>
<evidence type="ECO:0000256" key="5">
    <source>
        <dbReference type="ARBA" id="ARBA00023136"/>
    </source>
</evidence>
<evidence type="ECO:0000256" key="4">
    <source>
        <dbReference type="ARBA" id="ARBA00022989"/>
    </source>
</evidence>
<keyword evidence="3 6" id="KW-0812">Transmembrane</keyword>
<dbReference type="PANTHER" id="PTHR12677">
    <property type="entry name" value="GOLGI APPARATUS MEMBRANE PROTEIN TVP38-RELATED"/>
    <property type="match status" value="1"/>
</dbReference>
<sequence length="236" mass="26375">MNKSKKNLVCKTLLVLLGVFTAIILVKYLPTILELTMSPDKFRSYIVSLKNSGSIVFIAFQVLQTVIAPIPGEIIQIAGGYIYGVPIGLIYSMVGMLLGAIIAFYFTRMLGGSFVEKLLNEKNSQWIKDIMDSKKFSIILFIVFLVPGLPKDFLIYVAGLTPIKPLKFFGILLVSRFPWLLASVSIGANLHYRNYTSTIIVSLLALISFILGVLYKDKLINKLSYNKDSQESYKVN</sequence>
<gene>
    <name evidence="8" type="ORF">HBE96_25240</name>
</gene>
<dbReference type="Proteomes" id="UP000537131">
    <property type="component" value="Unassembled WGS sequence"/>
</dbReference>
<dbReference type="PANTHER" id="PTHR12677:SF59">
    <property type="entry name" value="GOLGI APPARATUS MEMBRANE PROTEIN TVP38-RELATED"/>
    <property type="match status" value="1"/>
</dbReference>
<dbReference type="InterPro" id="IPR032816">
    <property type="entry name" value="VTT_dom"/>
</dbReference>
<comment type="subcellular location">
    <subcellularLocation>
        <location evidence="1 6">Cell membrane</location>
        <topology evidence="1 6">Multi-pass membrane protein</topology>
    </subcellularLocation>
</comment>
<evidence type="ECO:0000256" key="6">
    <source>
        <dbReference type="RuleBase" id="RU366058"/>
    </source>
</evidence>
<proteinExistence type="inferred from homology"/>
<keyword evidence="4 6" id="KW-1133">Transmembrane helix</keyword>
<evidence type="ECO:0000256" key="1">
    <source>
        <dbReference type="ARBA" id="ARBA00004651"/>
    </source>
</evidence>
<feature type="transmembrane region" description="Helical" evidence="6">
    <location>
        <begin position="53"/>
        <end position="70"/>
    </location>
</feature>
<dbReference type="Pfam" id="PF09335">
    <property type="entry name" value="VTT_dom"/>
    <property type="match status" value="1"/>
</dbReference>
<protein>
    <recommendedName>
        <fullName evidence="6">TVP38/TMEM64 family membrane protein</fullName>
    </recommendedName>
</protein>
<accession>A0A7Y0EM34</accession>
<evidence type="ECO:0000313" key="9">
    <source>
        <dbReference type="Proteomes" id="UP000537131"/>
    </source>
</evidence>
<evidence type="ECO:0000256" key="3">
    <source>
        <dbReference type="ARBA" id="ARBA00022692"/>
    </source>
</evidence>
<organism evidence="8 9">
    <name type="scientific">Clostridium muellerianum</name>
    <dbReference type="NCBI Taxonomy" id="2716538"/>
    <lineage>
        <taxon>Bacteria</taxon>
        <taxon>Bacillati</taxon>
        <taxon>Bacillota</taxon>
        <taxon>Clostridia</taxon>
        <taxon>Eubacteriales</taxon>
        <taxon>Clostridiaceae</taxon>
        <taxon>Clostridium</taxon>
    </lineage>
</organism>
<keyword evidence="9" id="KW-1185">Reference proteome</keyword>
<feature type="transmembrane region" description="Helical" evidence="6">
    <location>
        <begin position="194"/>
        <end position="215"/>
    </location>
</feature>
<dbReference type="AlphaFoldDB" id="A0A7Y0EM34"/>
<reference evidence="8 9" key="1">
    <citation type="submission" date="2020-06" db="EMBL/GenBank/DDBJ databases">
        <title>Complete Genome Sequence of Clostridium muelleri sp. nov. P21T, an Acid-Alcohol Producing Acetogen Isolated from Old Hay.</title>
        <authorList>
            <person name="Duncan K.E."/>
            <person name="Tanner R.S."/>
        </authorList>
    </citation>
    <scope>NUCLEOTIDE SEQUENCE [LARGE SCALE GENOMIC DNA]</scope>
    <source>
        <strain evidence="8 9">P21</strain>
    </source>
</reference>
<keyword evidence="5 6" id="KW-0472">Membrane</keyword>
<feature type="transmembrane region" description="Helical" evidence="6">
    <location>
        <begin position="136"/>
        <end position="156"/>
    </location>
</feature>